<keyword evidence="3" id="KW-1185">Reference proteome</keyword>
<sequence length="60" mass="6749">MSPDQGPEALFEGSKRNSVSRENEAKNPFRVSVSPCMRCMLPEPLIWKSTALILLFRVSP</sequence>
<dbReference type="Proteomes" id="UP001552299">
    <property type="component" value="Unassembled WGS sequence"/>
</dbReference>
<dbReference type="EMBL" id="JANQDX010000018">
    <property type="protein sequence ID" value="KAL0906595.1"/>
    <property type="molecule type" value="Genomic_DNA"/>
</dbReference>
<proteinExistence type="predicted"/>
<name>A0ABD0U3Q3_DENTH</name>
<protein>
    <submittedName>
        <fullName evidence="2">Uncharacterized protein</fullName>
    </submittedName>
</protein>
<feature type="compositionally biased region" description="Basic and acidic residues" evidence="1">
    <location>
        <begin position="13"/>
        <end position="24"/>
    </location>
</feature>
<evidence type="ECO:0000313" key="2">
    <source>
        <dbReference type="EMBL" id="KAL0906595.1"/>
    </source>
</evidence>
<reference evidence="2 3" key="1">
    <citation type="journal article" date="2024" name="Plant Biotechnol. J.">
        <title>Dendrobium thyrsiflorum genome and its molecular insights into genes involved in important horticultural traits.</title>
        <authorList>
            <person name="Chen B."/>
            <person name="Wang J.Y."/>
            <person name="Zheng P.J."/>
            <person name="Li K.L."/>
            <person name="Liang Y.M."/>
            <person name="Chen X.F."/>
            <person name="Zhang C."/>
            <person name="Zhao X."/>
            <person name="He X."/>
            <person name="Zhang G.Q."/>
            <person name="Liu Z.J."/>
            <person name="Xu Q."/>
        </authorList>
    </citation>
    <scope>NUCLEOTIDE SEQUENCE [LARGE SCALE GENOMIC DNA]</scope>
    <source>
        <strain evidence="2">GZMU011</strain>
    </source>
</reference>
<evidence type="ECO:0000256" key="1">
    <source>
        <dbReference type="SAM" id="MobiDB-lite"/>
    </source>
</evidence>
<evidence type="ECO:0000313" key="3">
    <source>
        <dbReference type="Proteomes" id="UP001552299"/>
    </source>
</evidence>
<accession>A0ABD0U3Q3</accession>
<organism evidence="2 3">
    <name type="scientific">Dendrobium thyrsiflorum</name>
    <name type="common">Pinecone-like raceme dendrobium</name>
    <name type="synonym">Orchid</name>
    <dbReference type="NCBI Taxonomy" id="117978"/>
    <lineage>
        <taxon>Eukaryota</taxon>
        <taxon>Viridiplantae</taxon>
        <taxon>Streptophyta</taxon>
        <taxon>Embryophyta</taxon>
        <taxon>Tracheophyta</taxon>
        <taxon>Spermatophyta</taxon>
        <taxon>Magnoliopsida</taxon>
        <taxon>Liliopsida</taxon>
        <taxon>Asparagales</taxon>
        <taxon>Orchidaceae</taxon>
        <taxon>Epidendroideae</taxon>
        <taxon>Malaxideae</taxon>
        <taxon>Dendrobiinae</taxon>
        <taxon>Dendrobium</taxon>
    </lineage>
</organism>
<comment type="caution">
    <text evidence="2">The sequence shown here is derived from an EMBL/GenBank/DDBJ whole genome shotgun (WGS) entry which is preliminary data.</text>
</comment>
<feature type="region of interest" description="Disordered" evidence="1">
    <location>
        <begin position="1"/>
        <end position="24"/>
    </location>
</feature>
<dbReference type="AlphaFoldDB" id="A0ABD0U3Q3"/>
<gene>
    <name evidence="2" type="ORF">M5K25_025101</name>
</gene>